<keyword evidence="6" id="KW-0479">Metal-binding</keyword>
<dbReference type="GO" id="GO:0003677">
    <property type="term" value="F:DNA binding"/>
    <property type="evidence" value="ECO:0007669"/>
    <property type="project" value="UniProtKB-UniRule"/>
</dbReference>
<feature type="coiled-coil region" evidence="7">
    <location>
        <begin position="631"/>
        <end position="694"/>
    </location>
</feature>
<comment type="subunit">
    <text evidence="6">In plastids the minimal PEP RNA polymerase catalytic core is composed of four subunits: alpha, beta, beta', and beta''. When a (nuclear-encoded) sigma factor is associated with the core the holoenzyme is formed, which can initiate transcription.</text>
</comment>
<evidence type="ECO:0000259" key="9">
    <source>
        <dbReference type="Pfam" id="PF05000"/>
    </source>
</evidence>
<dbReference type="Gene3D" id="1.10.150.390">
    <property type="match status" value="1"/>
</dbReference>
<feature type="domain" description="RNA polymerase Rpb1" evidence="8">
    <location>
        <begin position="169"/>
        <end position="470"/>
    </location>
</feature>
<comment type="function">
    <text evidence="6">DNA-dependent RNA polymerase catalyzes the transcription of DNA into RNA using the four ribonucleoside triphosphates as substrates.</text>
</comment>
<dbReference type="InterPro" id="IPR007083">
    <property type="entry name" value="RNA_pol_Rpb1_4"/>
</dbReference>
<evidence type="ECO:0000256" key="2">
    <source>
        <dbReference type="ARBA" id="ARBA00022679"/>
    </source>
</evidence>
<comment type="similarity">
    <text evidence="6">Belongs to the RNA polymerase beta' chain family. RpoC2 subfamily.</text>
</comment>
<keyword evidence="2 6" id="KW-0808">Transferase</keyword>
<dbReference type="GO" id="GO:0008270">
    <property type="term" value="F:zinc ion binding"/>
    <property type="evidence" value="ECO:0007669"/>
    <property type="project" value="UniProtKB-UniRule"/>
</dbReference>
<keyword evidence="3 6" id="KW-0548">Nucleotidyltransferase</keyword>
<sequence>MKTYTYQNTLIGKKQLRQLLAWSFTNYDSMQACLLADELKYLGFKYASQAGISISIEDLRIPFVKSLMIEKANSEIHNSEKIFLKGKITNVERFQKIIDTWSLTSESLKNQIIYYFKNYDPLNSVYIMAFSGARGNLSQVRQLVGMRGLMSDPSGQIMNLPIKKNFREGLTITDYLMSGYGARKGIVDTALKTANSGYLTRRLIDVSQDIIIREKDCFSNYSFLFSNKSFSNSNVIYNKILGRVLAKPVLNYKTSNLIVQKNTQVTPELIEKFKEKNIDKFSIRSPLTCQLYRSICQKCYGWDLSTENLVDIGEAIGILAGQSIGEPGTQLTMRTFHTGGIFTSEARQQIISPINGVIQFYRHLKTVVLRTNRGEDVLVAKNSGSLVIIPKNKMEDLIKIPISRNTILFPKNNQYICKDIVIGEIINTNKQVKTEIKPILSDACGEIFIPKLKQKINVINNNQLIWILSGQLYNSPRNSFLNFYSDYKLNQFNYIFRTKVINHYKGIVRFVNNKESLYQGFVKLLNHKYSLTNSKLEQLNSSNHSKKFILTFNKLKYFVTIEKQYSTNYLQVTRNEKFGSLITNSFLTHTGGTTFRRFRDNLASENVIFFSPLQLPLKRVYYWIEYNYPIFKELERVRQQIDKNIEKIKEKYPSNLELTLNTKTPPSKKLVKKLIRLKKKLEKLEYKLKKIKRIKKNFINWFLSEPPLKKRAKYGLKKLQLRPYKNIIWLGEESHRIKCEATDLLVKDGDFISNGFEFITDHFAKTSGYITINSIINKKEKNQGKIQLVSIKSGLIYKSKKQKKIEKKVYYPGEVLLSNVSIPTLSLCQSIEPKNNGAILIRPLQIYELPLLVSYPLNGIQTNLTQFDLNFVSSYVCRYKSNQVIYGQRNVNLVDNLLFFKTKNFFKKNIHITLLNNFSKNSVEFSFIEKLNLNNYITPQLRNQNIQPCFLVQNNQFISNYNILGYLETLTLNSLEIVKFKVKQQNEKQIFLISNNDCITIKKSEVPEKKVNDFIISKSNFSKTGKVIVENKTFLTVQKGRPYFFPNCKINDLTFRNNLQYKIVPQFTKKNNNKINQNIFVNYYDFLQFSMHGPFNKIKNDKYEFSKFFVKNKGKLYSCLIPHFSKQLRINNQSLNSHSQKFLYPSNRNFDQVKFLEVFKKRFEYLKKLEKLTEEEDLELVVVKKVIKNRRLKRTILLQNSGLISNNHRESDLSSDLNQLMFLKLEEHVLPMFNQVAKAIGLQSITENYFEQEVNSVFCKNREFIEAGKTLGLLNLEKEITGDIVQGLPRIEEILEARKKNILIKRIPLSQKKNLLTQKTSLDINFEFQKVGTAIKENEKINPHKLVKVLFNYYGLLKVFLCDRTNSFKYARLTNNYEASQRSFKKVQLFILNSVQSVYISQGVSIDDKHLEIIIKQMTTKIVITSEGDSPLLPGEVIDLYHIQYINKILTKENKKVAYYVPLLLGITKAALNNPSFISAASFQETTRVLTKAAIEGRIDWLRGLKENIIVGHLIPAGTGSLSYRNCFKKASLISQGSLVNSSQLSENSRQIS</sequence>
<dbReference type="InterPro" id="IPR038120">
    <property type="entry name" value="Rpb1_funnel_sf"/>
</dbReference>
<organism evidence="10">
    <name type="scientific">Nitzschia supralitorea</name>
    <dbReference type="NCBI Taxonomy" id="303403"/>
    <lineage>
        <taxon>Eukaryota</taxon>
        <taxon>Sar</taxon>
        <taxon>Stramenopiles</taxon>
        <taxon>Ochrophyta</taxon>
        <taxon>Bacillariophyta</taxon>
        <taxon>Bacillariophyceae</taxon>
        <taxon>Bacillariophycidae</taxon>
        <taxon>Bacillariales</taxon>
        <taxon>Bacillariaceae</taxon>
        <taxon>Nitzschia</taxon>
    </lineage>
</organism>
<dbReference type="GO" id="GO:0009507">
    <property type="term" value="C:chloroplast"/>
    <property type="evidence" value="ECO:0007669"/>
    <property type="project" value="UniProtKB-SubCell"/>
</dbReference>
<reference evidence="10" key="1">
    <citation type="journal article" date="2021" name="Ecol Indic">
        <title>Morphological and molecular identification reveals that waters from an isolated oasis in Tamanrasset (extreme South of Algerian Sahara) are colonized by opportunistic and pollution-tolerant diatom species.</title>
        <authorList>
            <person name="Gastineau R."/>
            <person name="Hamedi C."/>
            <person name="Baba Hamed M.B."/>
            <person name="Abi-Ayad S.-M.E.-A."/>
            <person name="Bak M."/>
            <person name="Lemieux C."/>
            <person name="Turmel M."/>
            <person name="Dobosz S."/>
            <person name="Wrobel R.J."/>
            <person name="Kierzek A."/>
            <person name="Lange-Bertalot H."/>
            <person name="Witkowski A."/>
        </authorList>
    </citation>
    <scope>NUCLEOTIDE SEQUENCE</scope>
    <source>
        <strain evidence="10">SZCZR1828</strain>
    </source>
</reference>
<dbReference type="Gene3D" id="1.10.132.30">
    <property type="match status" value="1"/>
</dbReference>
<keyword evidence="10" id="KW-0150">Chloroplast</keyword>
<dbReference type="RefSeq" id="YP_010133678.1">
    <property type="nucleotide sequence ID" value="NC_056787.1"/>
</dbReference>
<gene>
    <name evidence="6 10" type="primary">rpoC2</name>
</gene>
<dbReference type="InterPro" id="IPR042102">
    <property type="entry name" value="RNA_pol_Rpb1_3_sf"/>
</dbReference>
<dbReference type="EC" id="2.7.7.6" evidence="6"/>
<evidence type="ECO:0000313" key="10">
    <source>
        <dbReference type="EMBL" id="QWM93168.1"/>
    </source>
</evidence>
<evidence type="ECO:0000256" key="6">
    <source>
        <dbReference type="HAMAP-Rule" id="MF_01324"/>
    </source>
</evidence>
<feature type="binding site" evidence="6">
    <location>
        <position position="217"/>
    </location>
    <ligand>
        <name>Zn(2+)</name>
        <dbReference type="ChEBI" id="CHEBI:29105"/>
    </ligand>
</feature>
<dbReference type="GeneID" id="67123215"/>
<keyword evidence="7" id="KW-0175">Coiled coil</keyword>
<evidence type="ECO:0000256" key="3">
    <source>
        <dbReference type="ARBA" id="ARBA00022695"/>
    </source>
</evidence>
<dbReference type="InterPro" id="IPR012756">
    <property type="entry name" value="DNA-dir_RpoC2_beta_pp"/>
</dbReference>
<evidence type="ECO:0000259" key="8">
    <source>
        <dbReference type="Pfam" id="PF04998"/>
    </source>
</evidence>
<feature type="binding site" evidence="6">
    <location>
        <position position="296"/>
    </location>
    <ligand>
        <name>Zn(2+)</name>
        <dbReference type="ChEBI" id="CHEBI:29105"/>
    </ligand>
</feature>
<dbReference type="Gene3D" id="1.10.1790.20">
    <property type="match status" value="1"/>
</dbReference>
<dbReference type="PANTHER" id="PTHR19376:SF63">
    <property type="entry name" value="DNA-DIRECTED RNA POLYMERASE SUBUNIT BETA"/>
    <property type="match status" value="1"/>
</dbReference>
<dbReference type="GO" id="GO:0006351">
    <property type="term" value="P:DNA-templated transcription"/>
    <property type="evidence" value="ECO:0007669"/>
    <property type="project" value="UniProtKB-UniRule"/>
</dbReference>
<protein>
    <recommendedName>
        <fullName evidence="6">DNA-directed RNA polymerase subunit beta''</fullName>
        <ecNumber evidence="6">2.7.7.6</ecNumber>
    </recommendedName>
    <alternativeName>
        <fullName evidence="6">PEP</fullName>
    </alternativeName>
    <alternativeName>
        <fullName evidence="6">Plastid-encoded RNA polymerase subunit beta''</fullName>
        <shortName evidence="6">RNA polymerase subunit beta''</shortName>
    </alternativeName>
</protein>
<keyword evidence="5 6" id="KW-0804">Transcription</keyword>
<dbReference type="EMBL" id="MT383638">
    <property type="protein sequence ID" value="QWM93168.1"/>
    <property type="molecule type" value="Genomic_DNA"/>
</dbReference>
<accession>A0A8F0WFM8</accession>
<keyword evidence="1 6" id="KW-0240">DNA-directed RNA polymerase</keyword>
<dbReference type="GO" id="GO:0003899">
    <property type="term" value="F:DNA-directed RNA polymerase activity"/>
    <property type="evidence" value="ECO:0007669"/>
    <property type="project" value="UniProtKB-UniRule"/>
</dbReference>
<keyword evidence="4 6" id="KW-0862">Zinc</keyword>
<dbReference type="InterPro" id="IPR007081">
    <property type="entry name" value="RNA_pol_Rpb1_5"/>
</dbReference>
<dbReference type="SUPFAM" id="SSF64484">
    <property type="entry name" value="beta and beta-prime subunits of DNA dependent RNA-polymerase"/>
    <property type="match status" value="1"/>
</dbReference>
<feature type="domain" description="RNA polymerase Rpb1" evidence="9">
    <location>
        <begin position="88"/>
        <end position="166"/>
    </location>
</feature>
<dbReference type="InterPro" id="IPR045867">
    <property type="entry name" value="DNA-dir_RpoC_beta_prime"/>
</dbReference>
<dbReference type="Pfam" id="PF05000">
    <property type="entry name" value="RNA_pol_Rpb1_4"/>
    <property type="match status" value="1"/>
</dbReference>
<dbReference type="GO" id="GO:0000428">
    <property type="term" value="C:DNA-directed RNA polymerase complex"/>
    <property type="evidence" value="ECO:0007669"/>
    <property type="project" value="UniProtKB-KW"/>
</dbReference>
<dbReference type="Pfam" id="PF04998">
    <property type="entry name" value="RNA_pol_Rpb1_5"/>
    <property type="match status" value="1"/>
</dbReference>
<comment type="cofactor">
    <cofactor evidence="6">
        <name>Zn(2+)</name>
        <dbReference type="ChEBI" id="CHEBI:29105"/>
    </cofactor>
    <text evidence="6">Binds 1 Zn(2+) ion per subunit.</text>
</comment>
<evidence type="ECO:0000256" key="4">
    <source>
        <dbReference type="ARBA" id="ARBA00022833"/>
    </source>
</evidence>
<dbReference type="HAMAP" id="MF_01324">
    <property type="entry name" value="RNApol_bact_RpoC2"/>
    <property type="match status" value="1"/>
</dbReference>
<feature type="binding site" evidence="6">
    <location>
        <position position="299"/>
    </location>
    <ligand>
        <name>Zn(2+)</name>
        <dbReference type="ChEBI" id="CHEBI:29105"/>
    </ligand>
</feature>
<evidence type="ECO:0000256" key="5">
    <source>
        <dbReference type="ARBA" id="ARBA00023163"/>
    </source>
</evidence>
<geneLocation type="chloroplast" evidence="10"/>
<dbReference type="Gene3D" id="1.10.274.100">
    <property type="entry name" value="RNA polymerase Rpb1, domain 3"/>
    <property type="match status" value="1"/>
</dbReference>
<evidence type="ECO:0000256" key="1">
    <source>
        <dbReference type="ARBA" id="ARBA00022478"/>
    </source>
</evidence>
<feature type="binding site" evidence="6">
    <location>
        <position position="289"/>
    </location>
    <ligand>
        <name>Zn(2+)</name>
        <dbReference type="ChEBI" id="CHEBI:29105"/>
    </ligand>
</feature>
<dbReference type="CDD" id="cd02655">
    <property type="entry name" value="RNAP_beta'_C"/>
    <property type="match status" value="1"/>
</dbReference>
<comment type="subcellular location">
    <subcellularLocation>
        <location evidence="6">Plastid</location>
        <location evidence="6">Chloroplast</location>
    </subcellularLocation>
</comment>
<comment type="catalytic activity">
    <reaction evidence="6">
        <text>RNA(n) + a ribonucleoside 5'-triphosphate = RNA(n+1) + diphosphate</text>
        <dbReference type="Rhea" id="RHEA:21248"/>
        <dbReference type="Rhea" id="RHEA-COMP:14527"/>
        <dbReference type="Rhea" id="RHEA-COMP:17342"/>
        <dbReference type="ChEBI" id="CHEBI:33019"/>
        <dbReference type="ChEBI" id="CHEBI:61557"/>
        <dbReference type="ChEBI" id="CHEBI:140395"/>
        <dbReference type="EC" id="2.7.7.6"/>
    </reaction>
</comment>
<name>A0A8F0WFM8_9STRA</name>
<dbReference type="PANTHER" id="PTHR19376">
    <property type="entry name" value="DNA-DIRECTED RNA POLYMERASE"/>
    <property type="match status" value="1"/>
</dbReference>
<dbReference type="NCBIfam" id="TIGR02388">
    <property type="entry name" value="rpoC2_cyan"/>
    <property type="match status" value="1"/>
</dbReference>
<evidence type="ECO:0000256" key="7">
    <source>
        <dbReference type="SAM" id="Coils"/>
    </source>
</evidence>
<keyword evidence="10" id="KW-0934">Plastid</keyword>
<proteinExistence type="inferred from homology"/>